<proteinExistence type="predicted"/>
<dbReference type="EMBL" id="QROY01000011">
    <property type="protein sequence ID" value="RHL66349.1"/>
    <property type="molecule type" value="Genomic_DNA"/>
</dbReference>
<sequence>MTYTVSGANFNKDVAAQGTSINYKENKAVKSEGVAGSFAGVVISGSVTAANDNTYEGLLKEADDVKSQIMASASSAKISLKALMMKLSGADAVKLDEDGFNLTDATPDDMVNIIEKIKIELAMHSDDYVNYGTAVSKDKIESVTGSAATAASVESRMQGADIAVNDESVAEVNGALEKSKELKPLSENTKNYMAANGIEPSIAGIYRAQAAASSSISADGVTIGRCADAISDADFEALRPGIEKIIASAGLEVNDKTLADARSFIDAQIPVTRENLEYKAQLDAIDIEKIQADPEEMLNKIFDNMKLGGKAENTLITGSPVDDIKTALDTINRAEYSDVANVVSKGETFTIASLKLEMDARSFSIDYSVARFSSWQETAGRKVTGTSQEQNVSDEAEQAADKAYDTLVTARVLMSANASVYLVKNNISILTTPIDELNAMLMEYEQADGMYAEAQVSYADVLAARKSLDEMVRNPARVFASMFDKMNETYEAVGTQIRGDLGDSLKKAVQGSADDIIKALGLEGTDEDKEAIKVLAANNMDMTKENVEIVKSVNAMINNLIKNMKPETVLNMIKDGVNPMNASIEEVNEYLTEANDKASKDNEEKFSKFLYKLDRTNGITKEQRKQFIGIYQMMNIFTRDAGVAAGALIKQGAEVTMNNLMTAYNSRKHYDMDTVIDENTGMAEVSGTANYYSALFMANGGLVTPNTLKNVDNSSGIGEQSVEMFIEQLEENYDAAAEEEYYEEYLKEQQVAVQAGADVLRQIRNADTEINSGNIQAVKAFLESGQFPDIRGIKTTRDYARDSIEKIGHKEKLSLMYEEMKDETEEELQEVLSKAGDLDTQIDVNYEEFLDLRLKDRTIGYIKNLALRHDYRIPYITDSGSTGMLKLTLVQDDDNKGRISVNMQSNVLGKVSVEAKADRESLGMYIVSDTAVSDEGCRLLDDMEESLKEAFGFTDVFVNTTKSSDIPYVTYEAAADSVATDKLYEIAAQIVKLLAG</sequence>
<dbReference type="EMBL" id="QSIS01000012">
    <property type="protein sequence ID" value="RHD07685.1"/>
    <property type="molecule type" value="Genomic_DNA"/>
</dbReference>
<gene>
    <name evidence="3" type="ORF">DW007_11770</name>
    <name evidence="2" type="ORF">DW811_09450</name>
</gene>
<accession>A0A414DAW4</accession>
<protein>
    <recommendedName>
        <fullName evidence="6">Flagellar hook-length control protein FliK</fullName>
    </recommendedName>
</protein>
<dbReference type="InterPro" id="IPR046207">
    <property type="entry name" value="DUF6240"/>
</dbReference>
<evidence type="ECO:0000313" key="5">
    <source>
        <dbReference type="Proteomes" id="UP000285201"/>
    </source>
</evidence>
<evidence type="ECO:0000313" key="3">
    <source>
        <dbReference type="EMBL" id="RHL66349.1"/>
    </source>
</evidence>
<keyword evidence="1" id="KW-0175">Coiled coil</keyword>
<reference evidence="4 5" key="1">
    <citation type="submission" date="2018-08" db="EMBL/GenBank/DDBJ databases">
        <title>A genome reference for cultivated species of the human gut microbiota.</title>
        <authorList>
            <person name="Zou Y."/>
            <person name="Xue W."/>
            <person name="Luo G."/>
        </authorList>
    </citation>
    <scope>NUCLEOTIDE SEQUENCE [LARGE SCALE GENOMIC DNA]</scope>
    <source>
        <strain evidence="3 5">AF36-7BH</strain>
        <strain evidence="2 4">AM32-2AC</strain>
    </source>
</reference>
<evidence type="ECO:0000313" key="2">
    <source>
        <dbReference type="EMBL" id="RHD07685.1"/>
    </source>
</evidence>
<dbReference type="Pfam" id="PF19753">
    <property type="entry name" value="DUF6240"/>
    <property type="match status" value="2"/>
</dbReference>
<feature type="coiled-coil region" evidence="1">
    <location>
        <begin position="810"/>
        <end position="841"/>
    </location>
</feature>
<evidence type="ECO:0000256" key="1">
    <source>
        <dbReference type="SAM" id="Coils"/>
    </source>
</evidence>
<dbReference type="RefSeq" id="WP_118148861.1">
    <property type="nucleotide sequence ID" value="NZ_QRNK01000068.1"/>
</dbReference>
<evidence type="ECO:0008006" key="6">
    <source>
        <dbReference type="Google" id="ProtNLM"/>
    </source>
</evidence>
<organism evidence="2 4">
    <name type="scientific">Lachnospira eligens</name>
    <dbReference type="NCBI Taxonomy" id="39485"/>
    <lineage>
        <taxon>Bacteria</taxon>
        <taxon>Bacillati</taxon>
        <taxon>Bacillota</taxon>
        <taxon>Clostridia</taxon>
        <taxon>Lachnospirales</taxon>
        <taxon>Lachnospiraceae</taxon>
        <taxon>Lachnospira</taxon>
    </lineage>
</organism>
<evidence type="ECO:0000313" key="4">
    <source>
        <dbReference type="Proteomes" id="UP000284794"/>
    </source>
</evidence>
<name>A0A414DAW4_9FIRM</name>
<dbReference type="Proteomes" id="UP000285201">
    <property type="component" value="Unassembled WGS sequence"/>
</dbReference>
<dbReference type="AlphaFoldDB" id="A0A414DAW4"/>
<dbReference type="Proteomes" id="UP000284794">
    <property type="component" value="Unassembled WGS sequence"/>
</dbReference>
<comment type="caution">
    <text evidence="2">The sequence shown here is derived from an EMBL/GenBank/DDBJ whole genome shotgun (WGS) entry which is preliminary data.</text>
</comment>